<sequence length="507" mass="56204">MSQRPSRANANKNPAKVILDSTQRRRTSTQKKADDEAATAKKAAREEDSRKKDQKNINAIAAAEDLLRKEDAHYGTVPSQSFRASLKKRIPKESSPDKKSGGNDDAAAAITYESDGDDDFNPDANKDDTETDDASTEMSGTYSDDINAEETKKKKAKGKRGPKQRSMRDAIDAARSVPALSGAQNKKRKESDRDNGTEHAAVQAKRSKGTYASNLEADWRKKLGAGAKKSMPKKTVSTAENDEPGLIPSIVDRSRSSSRTSFSRATGASSEDPNTGGMFDEDESAETLEIARKTKVAEPKQPKNADIKPTVTARTTSQMGVKIQKMDVNDAVKEAKEPTSRGKPLKGLKASDLPFTDDSDHKVWDSLVRALLDWAGTVDDPFGTNEHPDLARRLQELWDHFFPHLELEISDYPAVKKLATDRLNDWRSQFGKNALARLEKFFKDPKYRNDSEARAEYVQAQLPQVVRGKNVVPFLYADSARLTKSWQAPLLIDILAWHVKRVGNSFQ</sequence>
<protein>
    <submittedName>
        <fullName evidence="1">Uncharacterized protein</fullName>
    </submittedName>
</protein>
<dbReference type="Proteomes" id="UP000790377">
    <property type="component" value="Unassembled WGS sequence"/>
</dbReference>
<evidence type="ECO:0000313" key="2">
    <source>
        <dbReference type="Proteomes" id="UP000790377"/>
    </source>
</evidence>
<comment type="caution">
    <text evidence="1">The sequence shown here is derived from an EMBL/GenBank/DDBJ whole genome shotgun (WGS) entry which is preliminary data.</text>
</comment>
<proteinExistence type="predicted"/>
<feature type="non-terminal residue" evidence="1">
    <location>
        <position position="507"/>
    </location>
</feature>
<keyword evidence="2" id="KW-1185">Reference proteome</keyword>
<organism evidence="1 2">
    <name type="scientific">Hygrophoropsis aurantiaca</name>
    <dbReference type="NCBI Taxonomy" id="72124"/>
    <lineage>
        <taxon>Eukaryota</taxon>
        <taxon>Fungi</taxon>
        <taxon>Dikarya</taxon>
        <taxon>Basidiomycota</taxon>
        <taxon>Agaricomycotina</taxon>
        <taxon>Agaricomycetes</taxon>
        <taxon>Agaricomycetidae</taxon>
        <taxon>Boletales</taxon>
        <taxon>Coniophorineae</taxon>
        <taxon>Hygrophoropsidaceae</taxon>
        <taxon>Hygrophoropsis</taxon>
    </lineage>
</organism>
<evidence type="ECO:0000313" key="1">
    <source>
        <dbReference type="EMBL" id="KAH7905006.1"/>
    </source>
</evidence>
<accession>A0ACB7ZVA8</accession>
<gene>
    <name evidence="1" type="ORF">BJ138DRAFT_1183844</name>
</gene>
<dbReference type="EMBL" id="MU268298">
    <property type="protein sequence ID" value="KAH7905006.1"/>
    <property type="molecule type" value="Genomic_DNA"/>
</dbReference>
<name>A0ACB7ZVA8_9AGAM</name>
<reference evidence="1" key="1">
    <citation type="journal article" date="2021" name="New Phytol.">
        <title>Evolutionary innovations through gain and loss of genes in the ectomycorrhizal Boletales.</title>
        <authorList>
            <person name="Wu G."/>
            <person name="Miyauchi S."/>
            <person name="Morin E."/>
            <person name="Kuo A."/>
            <person name="Drula E."/>
            <person name="Varga T."/>
            <person name="Kohler A."/>
            <person name="Feng B."/>
            <person name="Cao Y."/>
            <person name="Lipzen A."/>
            <person name="Daum C."/>
            <person name="Hundley H."/>
            <person name="Pangilinan J."/>
            <person name="Johnson J."/>
            <person name="Barry K."/>
            <person name="LaButti K."/>
            <person name="Ng V."/>
            <person name="Ahrendt S."/>
            <person name="Min B."/>
            <person name="Choi I.G."/>
            <person name="Park H."/>
            <person name="Plett J.M."/>
            <person name="Magnuson J."/>
            <person name="Spatafora J.W."/>
            <person name="Nagy L.G."/>
            <person name="Henrissat B."/>
            <person name="Grigoriev I.V."/>
            <person name="Yang Z.L."/>
            <person name="Xu J."/>
            <person name="Martin F.M."/>
        </authorList>
    </citation>
    <scope>NUCLEOTIDE SEQUENCE</scope>
    <source>
        <strain evidence="1">ATCC 28755</strain>
    </source>
</reference>